<evidence type="ECO:0000256" key="1">
    <source>
        <dbReference type="SAM" id="SignalP"/>
    </source>
</evidence>
<keyword evidence="3" id="KW-1185">Reference proteome</keyword>
<dbReference type="Pfam" id="PF01244">
    <property type="entry name" value="Peptidase_M19"/>
    <property type="match status" value="1"/>
</dbReference>
<gene>
    <name evidence="2" type="ORF">H7F49_13485</name>
</gene>
<dbReference type="GO" id="GO:0006508">
    <property type="term" value="P:proteolysis"/>
    <property type="evidence" value="ECO:0007669"/>
    <property type="project" value="InterPro"/>
</dbReference>
<dbReference type="RefSeq" id="WP_185684102.1">
    <property type="nucleotide sequence ID" value="NZ_JACLAU010000024.1"/>
</dbReference>
<comment type="caution">
    <text evidence="2">The sequence shown here is derived from an EMBL/GenBank/DDBJ whole genome shotgun (WGS) entry which is preliminary data.</text>
</comment>
<feature type="chain" id="PRO_5030613293" evidence="1">
    <location>
        <begin position="25"/>
        <end position="422"/>
    </location>
</feature>
<dbReference type="InterPro" id="IPR032466">
    <property type="entry name" value="Metal_Hydrolase"/>
</dbReference>
<dbReference type="PANTHER" id="PTHR10443:SF12">
    <property type="entry name" value="DIPEPTIDASE"/>
    <property type="match status" value="1"/>
</dbReference>
<sequence length="422" mass="45372">MRSLFLRSLVLSTALAGLSVPAHAATPEETAAAALKAAPVWDGHNDVPEQLRGRRNDVIAGFDFRDTTNTADPATGEQAMHTDLTRLRKGKVGAQFWSVYVSANLTEQQAVQAVMEQIDVTKRLVAAYPADLQFATSSTEVQQAMKAGRIASLMGMEGGYAIGSSLGVLRQFHALGVRYMTLTHVKTIGWADSATDAPQHGGLTDFGKDVVREMQRIGMLVDLSHVSEDTMMDALDVARAPVIFSHSGARAIAHHPRNVPDAVLARLKDNGGIVMAVTLPAYVSDRVREWDLARTAQRARLQALHIADPKRAAAELAAWVKDNPAPRATLGELADHVEHIIKVAGIDHVGLGADFDGMESTTEGLPDVSGYPALFVELARRGHSQADLEKIASGNMMRVLKAAEAYAAAHRADPPIESKTTF</sequence>
<accession>A0A7X1FA08</accession>
<organism evidence="2 3">
    <name type="scientific">Novosphingobium aerophilum</name>
    <dbReference type="NCBI Taxonomy" id="2839843"/>
    <lineage>
        <taxon>Bacteria</taxon>
        <taxon>Pseudomonadati</taxon>
        <taxon>Pseudomonadota</taxon>
        <taxon>Alphaproteobacteria</taxon>
        <taxon>Sphingomonadales</taxon>
        <taxon>Sphingomonadaceae</taxon>
        <taxon>Novosphingobium</taxon>
    </lineage>
</organism>
<dbReference type="Proteomes" id="UP000520156">
    <property type="component" value="Unassembled WGS sequence"/>
</dbReference>
<dbReference type="PROSITE" id="PS51365">
    <property type="entry name" value="RENAL_DIPEPTIDASE_2"/>
    <property type="match status" value="1"/>
</dbReference>
<proteinExistence type="predicted"/>
<dbReference type="CDD" id="cd01301">
    <property type="entry name" value="rDP_like"/>
    <property type="match status" value="1"/>
</dbReference>
<protein>
    <submittedName>
        <fullName evidence="2">Membrane dipeptidase</fullName>
    </submittedName>
</protein>
<dbReference type="GO" id="GO:0070573">
    <property type="term" value="F:metallodipeptidase activity"/>
    <property type="evidence" value="ECO:0007669"/>
    <property type="project" value="InterPro"/>
</dbReference>
<dbReference type="SUPFAM" id="SSF51556">
    <property type="entry name" value="Metallo-dependent hydrolases"/>
    <property type="match status" value="1"/>
</dbReference>
<dbReference type="InterPro" id="IPR008257">
    <property type="entry name" value="Pept_M19"/>
</dbReference>
<reference evidence="2 3" key="1">
    <citation type="submission" date="2020-08" db="EMBL/GenBank/DDBJ databases">
        <title>The genome sequence of Novosphingobium flavum 4Y4.</title>
        <authorList>
            <person name="Liu Y."/>
        </authorList>
    </citation>
    <scope>NUCLEOTIDE SEQUENCE [LARGE SCALE GENOMIC DNA]</scope>
    <source>
        <strain evidence="2 3">4Y4</strain>
    </source>
</reference>
<evidence type="ECO:0000313" key="2">
    <source>
        <dbReference type="EMBL" id="MBC2652709.1"/>
    </source>
</evidence>
<evidence type="ECO:0000313" key="3">
    <source>
        <dbReference type="Proteomes" id="UP000520156"/>
    </source>
</evidence>
<dbReference type="Gene3D" id="3.20.20.140">
    <property type="entry name" value="Metal-dependent hydrolases"/>
    <property type="match status" value="1"/>
</dbReference>
<keyword evidence="1" id="KW-0732">Signal</keyword>
<name>A0A7X1FA08_9SPHN</name>
<dbReference type="AlphaFoldDB" id="A0A7X1FA08"/>
<dbReference type="EMBL" id="JACLAU010000024">
    <property type="protein sequence ID" value="MBC2652709.1"/>
    <property type="molecule type" value="Genomic_DNA"/>
</dbReference>
<feature type="signal peptide" evidence="1">
    <location>
        <begin position="1"/>
        <end position="24"/>
    </location>
</feature>
<dbReference type="PANTHER" id="PTHR10443">
    <property type="entry name" value="MICROSOMAL DIPEPTIDASE"/>
    <property type="match status" value="1"/>
</dbReference>